<protein>
    <submittedName>
        <fullName evidence="1">Uncharacterized protein</fullName>
    </submittedName>
</protein>
<reference evidence="1 2" key="1">
    <citation type="journal article" date="2016" name="Mol. Biol. Evol.">
        <title>Comparative Genomics of Early-Diverging Mushroom-Forming Fungi Provides Insights into the Origins of Lignocellulose Decay Capabilities.</title>
        <authorList>
            <person name="Nagy L.G."/>
            <person name="Riley R."/>
            <person name="Tritt A."/>
            <person name="Adam C."/>
            <person name="Daum C."/>
            <person name="Floudas D."/>
            <person name="Sun H."/>
            <person name="Yadav J.S."/>
            <person name="Pangilinan J."/>
            <person name="Larsson K.H."/>
            <person name="Matsuura K."/>
            <person name="Barry K."/>
            <person name="Labutti K."/>
            <person name="Kuo R."/>
            <person name="Ohm R.A."/>
            <person name="Bhattacharya S.S."/>
            <person name="Shirouzu T."/>
            <person name="Yoshinaga Y."/>
            <person name="Martin F.M."/>
            <person name="Grigoriev I.V."/>
            <person name="Hibbett D.S."/>
        </authorList>
    </citation>
    <scope>NUCLEOTIDE SEQUENCE [LARGE SCALE GENOMIC DNA]</scope>
    <source>
        <strain evidence="1 2">HHB10207 ss-3</strain>
    </source>
</reference>
<proteinExistence type="predicted"/>
<accession>A0A165XH41</accession>
<dbReference type="AlphaFoldDB" id="A0A165XH41"/>
<organism evidence="1 2">
    <name type="scientific">Sistotremastrum suecicum HHB10207 ss-3</name>
    <dbReference type="NCBI Taxonomy" id="1314776"/>
    <lineage>
        <taxon>Eukaryota</taxon>
        <taxon>Fungi</taxon>
        <taxon>Dikarya</taxon>
        <taxon>Basidiomycota</taxon>
        <taxon>Agaricomycotina</taxon>
        <taxon>Agaricomycetes</taxon>
        <taxon>Sistotremastrales</taxon>
        <taxon>Sistotremastraceae</taxon>
        <taxon>Sistotremastrum</taxon>
    </lineage>
</organism>
<sequence length="111" mass="12272">MAGRTAFSATPLLTFLDASVLHDWIACHISLDNNRSRLLLPKCCHPPLTISVKLGYPCKRLSSSHRRLVSLQSSNRLAIHAIKITSITTRQRVAISYVSVAPLFSFLSLSI</sequence>
<dbReference type="Proteomes" id="UP000076798">
    <property type="component" value="Unassembled WGS sequence"/>
</dbReference>
<name>A0A165XH41_9AGAM</name>
<evidence type="ECO:0000313" key="1">
    <source>
        <dbReference type="EMBL" id="KZT32187.1"/>
    </source>
</evidence>
<keyword evidence="2" id="KW-1185">Reference proteome</keyword>
<gene>
    <name evidence="1" type="ORF">SISSUDRAFT_569906</name>
</gene>
<dbReference type="EMBL" id="KV428372">
    <property type="protein sequence ID" value="KZT32187.1"/>
    <property type="molecule type" value="Genomic_DNA"/>
</dbReference>
<evidence type="ECO:0000313" key="2">
    <source>
        <dbReference type="Proteomes" id="UP000076798"/>
    </source>
</evidence>